<organism evidence="15 16">
    <name type="scientific">Aphis gossypii</name>
    <name type="common">Cotton aphid</name>
    <dbReference type="NCBI Taxonomy" id="80765"/>
    <lineage>
        <taxon>Eukaryota</taxon>
        <taxon>Metazoa</taxon>
        <taxon>Ecdysozoa</taxon>
        <taxon>Arthropoda</taxon>
        <taxon>Hexapoda</taxon>
        <taxon>Insecta</taxon>
        <taxon>Pterygota</taxon>
        <taxon>Neoptera</taxon>
        <taxon>Paraneoptera</taxon>
        <taxon>Hemiptera</taxon>
        <taxon>Sternorrhyncha</taxon>
        <taxon>Aphidomorpha</taxon>
        <taxon>Aphidoidea</taxon>
        <taxon>Aphididae</taxon>
        <taxon>Aphidini</taxon>
        <taxon>Aphis</taxon>
        <taxon>Aphis</taxon>
    </lineage>
</organism>
<dbReference type="SMART" id="SM00132">
    <property type="entry name" value="LIM"/>
    <property type="match status" value="2"/>
</dbReference>
<evidence type="ECO:0000256" key="2">
    <source>
        <dbReference type="ARBA" id="ARBA00022723"/>
    </source>
</evidence>
<feature type="compositionally biased region" description="Basic residues" evidence="12">
    <location>
        <begin position="389"/>
        <end position="398"/>
    </location>
</feature>
<evidence type="ECO:0000313" key="15">
    <source>
        <dbReference type="EMBL" id="CAH1723309.1"/>
    </source>
</evidence>
<dbReference type="InterPro" id="IPR009057">
    <property type="entry name" value="Homeodomain-like_sf"/>
</dbReference>
<keyword evidence="6 9" id="KW-0238">DNA-binding</keyword>
<dbReference type="CDD" id="cd09369">
    <property type="entry name" value="LIM1_Lhx2_Lhx9"/>
    <property type="match status" value="1"/>
</dbReference>
<feature type="compositionally biased region" description="Low complexity" evidence="12">
    <location>
        <begin position="322"/>
        <end position="332"/>
    </location>
</feature>
<dbReference type="AlphaFoldDB" id="A0A9P0IZ96"/>
<feature type="compositionally biased region" description="Polar residues" evidence="12">
    <location>
        <begin position="557"/>
        <end position="572"/>
    </location>
</feature>
<keyword evidence="16" id="KW-1185">Reference proteome</keyword>
<keyword evidence="3" id="KW-0677">Repeat</keyword>
<dbReference type="Proteomes" id="UP001154329">
    <property type="component" value="Chromosome 2"/>
</dbReference>
<reference evidence="15" key="2">
    <citation type="submission" date="2022-10" db="EMBL/GenBank/DDBJ databases">
        <authorList>
            <consortium name="ENA_rothamsted_submissions"/>
            <consortium name="culmorum"/>
            <person name="King R."/>
        </authorList>
    </citation>
    <scope>NUCLEOTIDE SEQUENCE</scope>
</reference>
<evidence type="ECO:0000256" key="1">
    <source>
        <dbReference type="ARBA" id="ARBA00004123"/>
    </source>
</evidence>
<evidence type="ECO:0008006" key="17">
    <source>
        <dbReference type="Google" id="ProtNLM"/>
    </source>
</evidence>
<accession>A0A9P0IZ96</accession>
<keyword evidence="2 10" id="KW-0479">Metal-binding</keyword>
<feature type="region of interest" description="Disordered" evidence="12">
    <location>
        <begin position="322"/>
        <end position="403"/>
    </location>
</feature>
<evidence type="ECO:0000256" key="9">
    <source>
        <dbReference type="PROSITE-ProRule" id="PRU00108"/>
    </source>
</evidence>
<dbReference type="FunFam" id="1.10.10.60:FF:000027">
    <property type="entry name" value="LIM/homeobox protein Lhx9"/>
    <property type="match status" value="1"/>
</dbReference>
<evidence type="ECO:0000259" key="13">
    <source>
        <dbReference type="PROSITE" id="PS50023"/>
    </source>
</evidence>
<sequence length="572" mass="62122">MGVFEDLANQKPGMHWQHDRHHTMLANPYDPSRDLSPNLPTTSCRGQDLTNVFGVVGVVGGGSGAHGQCCTFKSEFDDDCATSDCCSKVSPPPPPPPISVMGRDDFRSGPLQAVPCKQELETAGHGLGSSPSGHHHNHQLLHHHHHHHLSGSYGSPPEPSSSPPPSGHMTSYGSGGAYESSPPAADMMVRPKREQAEVNLCDGCGLKILDRYYLFAVDKRWHATCLQCSQCARTLATEIKCFYRDGNIYCKADYQRLYGIRRCGRCQAAISPSELVMRARDTVFHVPCFSCTVCLAVLTKGDQFGMRDGAVFCQHHYQQFGPSSQGQQQQSPLPRTIMPPSMTPVQSPYPSSRALESPAPGAGSFFNGGSAATGGGGAPAVPAPAQPRQKGRPRKRKPKDLDAMTVNMDMNSSDSYNMEMAFGPGGLSSGAGGNGGPGSGHQRTKRMRTSFKHHQLRTMKSYFHHNHNPDAKDLKQLSQKTGLPKRVLQVWFQNARAKYRRTATKQDGGLGSLAPPSIKPDKSCSESSTGSTGIEAVMFHQQQQQQQQQQHHAMQMSPRSYLSTSSPMECGS</sequence>
<keyword evidence="7 9" id="KW-0371">Homeobox</keyword>
<feature type="compositionally biased region" description="Gly residues" evidence="12">
    <location>
        <begin position="423"/>
        <end position="439"/>
    </location>
</feature>
<feature type="compositionally biased region" description="Low complexity" evidence="12">
    <location>
        <begin position="358"/>
        <end position="370"/>
    </location>
</feature>
<evidence type="ECO:0000256" key="3">
    <source>
        <dbReference type="ARBA" id="ARBA00022737"/>
    </source>
</evidence>
<protein>
    <recommendedName>
        <fullName evidence="17">Protein apterous</fullName>
    </recommendedName>
</protein>
<feature type="region of interest" description="Disordered" evidence="12">
    <location>
        <begin position="122"/>
        <end position="188"/>
    </location>
</feature>
<dbReference type="FunFam" id="2.10.110.10:FF:000136">
    <property type="entry name" value="LIM domain family"/>
    <property type="match status" value="1"/>
</dbReference>
<dbReference type="InterPro" id="IPR050453">
    <property type="entry name" value="LIM_Homeobox_TF"/>
</dbReference>
<dbReference type="Gene3D" id="2.10.110.10">
    <property type="entry name" value="Cysteine Rich Protein"/>
    <property type="match status" value="2"/>
</dbReference>
<dbReference type="GO" id="GO:0000981">
    <property type="term" value="F:DNA-binding transcription factor activity, RNA polymerase II-specific"/>
    <property type="evidence" value="ECO:0007669"/>
    <property type="project" value="InterPro"/>
</dbReference>
<comment type="subcellular location">
    <subcellularLocation>
        <location evidence="1 9 11">Nucleus</location>
    </subcellularLocation>
</comment>
<dbReference type="Pfam" id="PF00046">
    <property type="entry name" value="Homeodomain"/>
    <property type="match status" value="1"/>
</dbReference>
<evidence type="ECO:0000256" key="7">
    <source>
        <dbReference type="ARBA" id="ARBA00023155"/>
    </source>
</evidence>
<dbReference type="FunFam" id="2.10.110.10:FF:000033">
    <property type="entry name" value="LIM/homeobox protein Lhx9 isoform X2"/>
    <property type="match status" value="1"/>
</dbReference>
<evidence type="ECO:0000256" key="10">
    <source>
        <dbReference type="PROSITE-ProRule" id="PRU00125"/>
    </source>
</evidence>
<feature type="domain" description="LIM zinc-binding" evidence="13">
    <location>
        <begin position="261"/>
        <end position="323"/>
    </location>
</feature>
<feature type="compositionally biased region" description="Low complexity" evidence="12">
    <location>
        <begin position="540"/>
        <end position="552"/>
    </location>
</feature>
<dbReference type="PROSITE" id="PS00027">
    <property type="entry name" value="HOMEOBOX_1"/>
    <property type="match status" value="1"/>
</dbReference>
<keyword evidence="8 9" id="KW-0539">Nucleus</keyword>
<dbReference type="GO" id="GO:0030182">
    <property type="term" value="P:neuron differentiation"/>
    <property type="evidence" value="ECO:0007669"/>
    <property type="project" value="TreeGrafter"/>
</dbReference>
<dbReference type="PROSITE" id="PS50023">
    <property type="entry name" value="LIM_DOMAIN_2"/>
    <property type="match status" value="2"/>
</dbReference>
<feature type="compositionally biased region" description="Basic residues" evidence="12">
    <location>
        <begin position="133"/>
        <end position="149"/>
    </location>
</feature>
<dbReference type="PROSITE" id="PS00478">
    <property type="entry name" value="LIM_DOMAIN_1"/>
    <property type="match status" value="2"/>
</dbReference>
<gene>
    <name evidence="15" type="ORF">APHIGO_LOCUS5117</name>
</gene>
<reference evidence="15" key="1">
    <citation type="submission" date="2022-02" db="EMBL/GenBank/DDBJ databases">
        <authorList>
            <person name="King R."/>
        </authorList>
    </citation>
    <scope>NUCLEOTIDE SEQUENCE</scope>
</reference>
<evidence type="ECO:0000256" key="11">
    <source>
        <dbReference type="RuleBase" id="RU000682"/>
    </source>
</evidence>
<dbReference type="PANTHER" id="PTHR24208:SF168">
    <property type="entry name" value="PROTEIN APTEROUS"/>
    <property type="match status" value="1"/>
</dbReference>
<evidence type="ECO:0000313" key="16">
    <source>
        <dbReference type="Proteomes" id="UP001154329"/>
    </source>
</evidence>
<dbReference type="PROSITE" id="PS50071">
    <property type="entry name" value="HOMEOBOX_2"/>
    <property type="match status" value="1"/>
</dbReference>
<dbReference type="PANTHER" id="PTHR24208">
    <property type="entry name" value="LIM/HOMEOBOX PROTEIN LHX"/>
    <property type="match status" value="1"/>
</dbReference>
<dbReference type="CDD" id="cd09377">
    <property type="entry name" value="LIM2_Lhx2_Lhx9"/>
    <property type="match status" value="1"/>
</dbReference>
<feature type="DNA-binding region" description="Homeobox" evidence="9">
    <location>
        <begin position="444"/>
        <end position="503"/>
    </location>
</feature>
<feature type="domain" description="Homeobox" evidence="14">
    <location>
        <begin position="442"/>
        <end position="502"/>
    </location>
</feature>
<feature type="domain" description="LIM zinc-binding" evidence="13">
    <location>
        <begin position="199"/>
        <end position="260"/>
    </location>
</feature>
<dbReference type="EMBL" id="OU899035">
    <property type="protein sequence ID" value="CAH1723309.1"/>
    <property type="molecule type" value="Genomic_DNA"/>
</dbReference>
<name>A0A9P0IZ96_APHGO</name>
<dbReference type="CDD" id="cd00086">
    <property type="entry name" value="homeodomain"/>
    <property type="match status" value="1"/>
</dbReference>
<dbReference type="Gene3D" id="1.10.10.60">
    <property type="entry name" value="Homeodomain-like"/>
    <property type="match status" value="1"/>
</dbReference>
<dbReference type="Pfam" id="PF00412">
    <property type="entry name" value="LIM"/>
    <property type="match status" value="2"/>
</dbReference>
<keyword evidence="4 10" id="KW-0862">Zinc</keyword>
<dbReference type="InterPro" id="IPR001356">
    <property type="entry name" value="HD"/>
</dbReference>
<dbReference type="GO" id="GO:0005634">
    <property type="term" value="C:nucleus"/>
    <property type="evidence" value="ECO:0007669"/>
    <property type="project" value="UniProtKB-SubCell"/>
</dbReference>
<feature type="region of interest" description="Disordered" evidence="12">
    <location>
        <begin position="87"/>
        <end position="110"/>
    </location>
</feature>
<evidence type="ECO:0000256" key="8">
    <source>
        <dbReference type="ARBA" id="ARBA00023242"/>
    </source>
</evidence>
<evidence type="ECO:0000256" key="12">
    <source>
        <dbReference type="SAM" id="MobiDB-lite"/>
    </source>
</evidence>
<evidence type="ECO:0000256" key="6">
    <source>
        <dbReference type="ARBA" id="ARBA00023125"/>
    </source>
</evidence>
<feature type="compositionally biased region" description="Pro residues" evidence="12">
    <location>
        <begin position="156"/>
        <end position="166"/>
    </location>
</feature>
<feature type="region of interest" description="Disordered" evidence="12">
    <location>
        <begin position="502"/>
        <end position="572"/>
    </location>
</feature>
<evidence type="ECO:0000256" key="5">
    <source>
        <dbReference type="ARBA" id="ARBA00023038"/>
    </source>
</evidence>
<dbReference type="InterPro" id="IPR001781">
    <property type="entry name" value="Znf_LIM"/>
</dbReference>
<dbReference type="InterPro" id="IPR017970">
    <property type="entry name" value="Homeobox_CS"/>
</dbReference>
<evidence type="ECO:0000256" key="4">
    <source>
        <dbReference type="ARBA" id="ARBA00022833"/>
    </source>
</evidence>
<dbReference type="GO" id="GO:0046872">
    <property type="term" value="F:metal ion binding"/>
    <property type="evidence" value="ECO:0007669"/>
    <property type="project" value="UniProtKB-KW"/>
</dbReference>
<keyword evidence="5 10" id="KW-0440">LIM domain</keyword>
<dbReference type="SUPFAM" id="SSF46689">
    <property type="entry name" value="Homeodomain-like"/>
    <property type="match status" value="1"/>
</dbReference>
<dbReference type="SMART" id="SM00389">
    <property type="entry name" value="HOX"/>
    <property type="match status" value="1"/>
</dbReference>
<dbReference type="GO" id="GO:0000977">
    <property type="term" value="F:RNA polymerase II transcription regulatory region sequence-specific DNA binding"/>
    <property type="evidence" value="ECO:0007669"/>
    <property type="project" value="TreeGrafter"/>
</dbReference>
<evidence type="ECO:0000259" key="14">
    <source>
        <dbReference type="PROSITE" id="PS50071"/>
    </source>
</evidence>
<dbReference type="SUPFAM" id="SSF57716">
    <property type="entry name" value="Glucocorticoid receptor-like (DNA-binding domain)"/>
    <property type="match status" value="2"/>
</dbReference>
<proteinExistence type="predicted"/>
<feature type="region of interest" description="Disordered" evidence="12">
    <location>
        <begin position="423"/>
        <end position="445"/>
    </location>
</feature>